<proteinExistence type="predicted"/>
<keyword evidence="2" id="KW-1185">Reference proteome</keyword>
<accession>A0A7S7RMI5</accession>
<dbReference type="Proteomes" id="UP000593994">
    <property type="component" value="Chromosome"/>
</dbReference>
<dbReference type="EMBL" id="CP054492">
    <property type="protein sequence ID" value="QOY51463.1"/>
    <property type="molecule type" value="Genomic_DNA"/>
</dbReference>
<dbReference type="AlphaFoldDB" id="A0A7S7RMI5"/>
<dbReference type="RefSeq" id="WP_194368666.1">
    <property type="nucleotide sequence ID" value="NZ_CP054492.1"/>
</dbReference>
<sequence>MKYFTWIGGILAVLLAASYVLIFTSIGNGIFAPIIEAKIIEHTKLESKLRIFSLSMSDFEVEIELNKNNIITLNGNYSIFREDFNIEYKIKLDELKTLKPLIGVQLNKSLSASGIIKGDIVFIEIDGSSDLAQSNTTYHVELTDLNPTSIIAKIKDLKLASLLDMSSQSAYASADVNLDINFKNINPHALDGDIVLSTKNGIINPTLMKRDFNVTIPKTTFFMNLDAKLKGDDIDYSCELVSNLFNINSSGKVLPDPFKADVKYSLNIKELAVLKPITGADIRGVFKLSGAVKGSKEKLVIKGESDVASSDTKFEAVLKDFAPLQIKTSMKNMQLKEVLYMLNQPHYTDGTLSLDADISDARVGKLKGKVFSTIKEGVLDSKYITKISEFKSAMPNTIYNTKTESVLDGNNVDTKVDFNSNIANIDIKRARFNIKDKSLKSDYEVGVADLDKLFFATNQHMRGKIILNGDLSKTKDLDLTLHTKLFGGKIDAKLHNDDFSAEIKSVDTIGILNMLIYPEIFKSTLNGKLDYNLALSKGVMTAHVSDGHFVNNKTFDLIKQYTKFDMYRESFNGDIGAKINKENIVASLNIRSKQASVKSTNTKLNTKTSMIDSDIIVQAKENAITANIKGDINSPKVKVDLEKFMKSKAGEAVIRKIDKLFKKFF</sequence>
<evidence type="ECO:0000313" key="1">
    <source>
        <dbReference type="EMBL" id="QOY51463.1"/>
    </source>
</evidence>
<evidence type="ECO:0000313" key="2">
    <source>
        <dbReference type="Proteomes" id="UP000593994"/>
    </source>
</evidence>
<protein>
    <recommendedName>
        <fullName evidence="3">Outer membrane protein</fullName>
    </recommendedName>
</protein>
<reference evidence="1 2" key="1">
    <citation type="submission" date="2020-05" db="EMBL/GenBank/DDBJ databases">
        <title>Sulfurimonas marisnigri, sp. nov., and Sulfurimonas baltica, sp. nov., manganese oxide reducing chemolithoautotrophs of the class Epsilonproteobacteria isolated from the pelagic redoxclines of the Black and Baltic Seas and emended description of the genus Sulfurimonas.</title>
        <authorList>
            <person name="Henkel J.V."/>
            <person name="Laudan C."/>
            <person name="Werner J."/>
            <person name="Neu T."/>
            <person name="Plewe S."/>
            <person name="Sproer C."/>
            <person name="Bunk B."/>
            <person name="Schulz-Vogt H.N."/>
        </authorList>
    </citation>
    <scope>NUCLEOTIDE SEQUENCE [LARGE SCALE GENOMIC DNA]</scope>
    <source>
        <strain evidence="1 2">GD2</strain>
    </source>
</reference>
<gene>
    <name evidence="1" type="ORF">HUE88_10095</name>
</gene>
<organism evidence="1 2">
    <name type="scientific">Candidatus Sulfurimonas baltica</name>
    <dbReference type="NCBI Taxonomy" id="2740404"/>
    <lineage>
        <taxon>Bacteria</taxon>
        <taxon>Pseudomonadati</taxon>
        <taxon>Campylobacterota</taxon>
        <taxon>Epsilonproteobacteria</taxon>
        <taxon>Campylobacterales</taxon>
        <taxon>Sulfurimonadaceae</taxon>
        <taxon>Sulfurimonas</taxon>
    </lineage>
</organism>
<dbReference type="KEGG" id="sbal:HUE88_10095"/>
<evidence type="ECO:0008006" key="3">
    <source>
        <dbReference type="Google" id="ProtNLM"/>
    </source>
</evidence>
<name>A0A7S7RMI5_9BACT</name>